<proteinExistence type="predicted"/>
<dbReference type="Gene3D" id="1.20.1070.10">
    <property type="entry name" value="Rhodopsin 7-helix transmembrane proteins"/>
    <property type="match status" value="1"/>
</dbReference>
<organism evidence="2 3">
    <name type="scientific">Haemonchus contortus</name>
    <name type="common">Barber pole worm</name>
    <dbReference type="NCBI Taxonomy" id="6289"/>
    <lineage>
        <taxon>Eukaryota</taxon>
        <taxon>Metazoa</taxon>
        <taxon>Ecdysozoa</taxon>
        <taxon>Nematoda</taxon>
        <taxon>Chromadorea</taxon>
        <taxon>Rhabditida</taxon>
        <taxon>Rhabditina</taxon>
        <taxon>Rhabditomorpha</taxon>
        <taxon>Strongyloidea</taxon>
        <taxon>Trichostrongylidae</taxon>
        <taxon>Haemonchus</taxon>
    </lineage>
</organism>
<dbReference type="InterPro" id="IPR019426">
    <property type="entry name" value="7TM_GPCR_serpentine_rcpt_Srv"/>
</dbReference>
<feature type="transmembrane region" description="Helical" evidence="1">
    <location>
        <begin position="127"/>
        <end position="146"/>
    </location>
</feature>
<dbReference type="Proteomes" id="UP000025227">
    <property type="component" value="Unplaced"/>
</dbReference>
<feature type="transmembrane region" description="Helical" evidence="1">
    <location>
        <begin position="46"/>
        <end position="67"/>
    </location>
</feature>
<dbReference type="AlphaFoldDB" id="A0A7I4YNS8"/>
<protein>
    <submittedName>
        <fullName evidence="3">Serpentine receptor class gamma</fullName>
    </submittedName>
</protein>
<feature type="transmembrane region" description="Helical" evidence="1">
    <location>
        <begin position="12"/>
        <end position="34"/>
    </location>
</feature>
<accession>A0A7I4YNS8</accession>
<keyword evidence="1" id="KW-0472">Membrane</keyword>
<feature type="transmembrane region" description="Helical" evidence="1">
    <location>
        <begin position="218"/>
        <end position="238"/>
    </location>
</feature>
<dbReference type="WBParaSite" id="HCON_00118010-00001">
    <property type="protein sequence ID" value="HCON_00118010-00001"/>
    <property type="gene ID" value="HCON_00118010"/>
</dbReference>
<dbReference type="SUPFAM" id="SSF81321">
    <property type="entry name" value="Family A G protein-coupled receptor-like"/>
    <property type="match status" value="1"/>
</dbReference>
<name>A0A7I4YNS8_HAECO</name>
<feature type="transmembrane region" description="Helical" evidence="1">
    <location>
        <begin position="172"/>
        <end position="197"/>
    </location>
</feature>
<feature type="transmembrane region" description="Helical" evidence="1">
    <location>
        <begin position="258"/>
        <end position="276"/>
    </location>
</feature>
<reference evidence="3" key="1">
    <citation type="submission" date="2020-12" db="UniProtKB">
        <authorList>
            <consortium name="WormBaseParasite"/>
        </authorList>
    </citation>
    <scope>IDENTIFICATION</scope>
    <source>
        <strain evidence="3">MHco3</strain>
    </source>
</reference>
<evidence type="ECO:0000313" key="3">
    <source>
        <dbReference type="WBParaSite" id="HCON_00118010-00001"/>
    </source>
</evidence>
<evidence type="ECO:0000313" key="2">
    <source>
        <dbReference type="Proteomes" id="UP000025227"/>
    </source>
</evidence>
<keyword evidence="1" id="KW-0812">Transmembrane</keyword>
<keyword evidence="2" id="KW-1185">Reference proteome</keyword>
<dbReference type="PANTHER" id="PTHR31552">
    <property type="entry name" value="SERPENTINE RECEPTOR CLASS GAMMA"/>
    <property type="match status" value="1"/>
</dbReference>
<evidence type="ECO:0000256" key="1">
    <source>
        <dbReference type="SAM" id="Phobius"/>
    </source>
</evidence>
<keyword evidence="1" id="KW-1133">Transmembrane helix</keyword>
<dbReference type="PANTHER" id="PTHR31552:SF31">
    <property type="entry name" value="SERPENTINE RECEPTOR CLASS GAMMA"/>
    <property type="match status" value="1"/>
</dbReference>
<dbReference type="Pfam" id="PF10323">
    <property type="entry name" value="7TM_GPCR_Srv"/>
    <property type="match status" value="1"/>
</dbReference>
<feature type="transmembrane region" description="Helical" evidence="1">
    <location>
        <begin position="79"/>
        <end position="106"/>
    </location>
</feature>
<sequence length="309" mass="35153">MEESIIAEEMAINILQTVLEAFICSYYTFILVTIATSREKVFCSAFYILFVSTGIADITSLLLLFVLRLNTELSMGTEFRYIILYCIIFSRAAYLGHMIGNTFITFNRYSSICMMHMYGKIWKRRNVSVIIFAQYAVSIVAVAYTAKSNILYSQNEDGTYKFQGLEPHVAKIVGSTSSTIAAVCSLTSLVFNVKLYVAWRNLLRERDRSTTRNAEKGLLMYALAAFTVMMVMSTGDALFTVASTTENRELFRWINDRIFWINDFMVAVPPIFLLLLSSDLRRAILSIFRPPKPPTFVAPVSRRRGEAFV</sequence>